<comment type="similarity">
    <text evidence="1">Belongs to the polypeptide deformylase family.</text>
</comment>
<proteinExistence type="inferred from homology"/>
<evidence type="ECO:0000256" key="4">
    <source>
        <dbReference type="ARBA" id="ARBA00022917"/>
    </source>
</evidence>
<sequence length="165" mass="18266">MAVREIRLFGDPVLKTVCDRITDFAAASALIDDLLETTQLPGRAGVAAPQIGVSLRAFSYNVHGELGYLINPEIIETFGELTPTDEGCLSVPGLWHPTPRYEKVVVRGQLLDGSSITISAEGLLAQAMQHECDHLDGNVYLDRLELDERRDAMKKLRETDWFLKG</sequence>
<dbReference type="GO" id="GO:0046872">
    <property type="term" value="F:metal ion binding"/>
    <property type="evidence" value="ECO:0007669"/>
    <property type="project" value="UniProtKB-KW"/>
</dbReference>
<evidence type="ECO:0000256" key="1">
    <source>
        <dbReference type="ARBA" id="ARBA00010759"/>
    </source>
</evidence>
<dbReference type="InterPro" id="IPR023635">
    <property type="entry name" value="Peptide_deformylase"/>
</dbReference>
<dbReference type="EMBL" id="CAEZSH010000037">
    <property type="protein sequence ID" value="CAB4535698.1"/>
    <property type="molecule type" value="Genomic_DNA"/>
</dbReference>
<keyword evidence="2" id="KW-0479">Metal-binding</keyword>
<organism evidence="6">
    <name type="scientific">freshwater metagenome</name>
    <dbReference type="NCBI Taxonomy" id="449393"/>
    <lineage>
        <taxon>unclassified sequences</taxon>
        <taxon>metagenomes</taxon>
        <taxon>ecological metagenomes</taxon>
    </lineage>
</organism>
<evidence type="ECO:0000256" key="5">
    <source>
        <dbReference type="ARBA" id="ARBA00037114"/>
    </source>
</evidence>
<dbReference type="CDD" id="cd00487">
    <property type="entry name" value="Pep_deformylase"/>
    <property type="match status" value="1"/>
</dbReference>
<dbReference type="GO" id="GO:0042586">
    <property type="term" value="F:peptide deformylase activity"/>
    <property type="evidence" value="ECO:0007669"/>
    <property type="project" value="InterPro"/>
</dbReference>
<evidence type="ECO:0000256" key="2">
    <source>
        <dbReference type="ARBA" id="ARBA00022723"/>
    </source>
</evidence>
<keyword evidence="3" id="KW-0378">Hydrolase</keyword>
<gene>
    <name evidence="6" type="ORF">UFOPK1410_00443</name>
</gene>
<dbReference type="Gene3D" id="3.90.45.10">
    <property type="entry name" value="Peptide deformylase"/>
    <property type="match status" value="1"/>
</dbReference>
<dbReference type="PANTHER" id="PTHR10458">
    <property type="entry name" value="PEPTIDE DEFORMYLASE"/>
    <property type="match status" value="1"/>
</dbReference>
<evidence type="ECO:0000313" key="6">
    <source>
        <dbReference type="EMBL" id="CAB4535698.1"/>
    </source>
</evidence>
<comment type="function">
    <text evidence="5">Removes the formyl group from the N-terminal Met of newly synthesized proteins.</text>
</comment>
<dbReference type="SUPFAM" id="SSF56420">
    <property type="entry name" value="Peptide deformylase"/>
    <property type="match status" value="1"/>
</dbReference>
<reference evidence="6" key="1">
    <citation type="submission" date="2020-05" db="EMBL/GenBank/DDBJ databases">
        <authorList>
            <person name="Chiriac C."/>
            <person name="Salcher M."/>
            <person name="Ghai R."/>
            <person name="Kavagutti S V."/>
        </authorList>
    </citation>
    <scope>NUCLEOTIDE SEQUENCE</scope>
</reference>
<dbReference type="PRINTS" id="PR01576">
    <property type="entry name" value="PDEFORMYLASE"/>
</dbReference>
<accession>A0A6J6BBM9</accession>
<dbReference type="Pfam" id="PF01327">
    <property type="entry name" value="Pep_deformylase"/>
    <property type="match status" value="1"/>
</dbReference>
<dbReference type="GO" id="GO:0006412">
    <property type="term" value="P:translation"/>
    <property type="evidence" value="ECO:0007669"/>
    <property type="project" value="UniProtKB-KW"/>
</dbReference>
<name>A0A6J6BBM9_9ZZZZ</name>
<evidence type="ECO:0000256" key="3">
    <source>
        <dbReference type="ARBA" id="ARBA00022801"/>
    </source>
</evidence>
<dbReference type="PIRSF" id="PIRSF004749">
    <property type="entry name" value="Pep_def"/>
    <property type="match status" value="1"/>
</dbReference>
<dbReference type="InterPro" id="IPR036821">
    <property type="entry name" value="Peptide_deformylase_sf"/>
</dbReference>
<keyword evidence="4" id="KW-0648">Protein biosynthesis</keyword>
<protein>
    <submittedName>
        <fullName evidence="6">Unannotated protein</fullName>
    </submittedName>
</protein>
<dbReference type="PANTHER" id="PTHR10458:SF2">
    <property type="entry name" value="PEPTIDE DEFORMYLASE, MITOCHONDRIAL"/>
    <property type="match status" value="1"/>
</dbReference>
<dbReference type="NCBIfam" id="NF001159">
    <property type="entry name" value="PRK00150.1-3"/>
    <property type="match status" value="1"/>
</dbReference>
<dbReference type="NCBIfam" id="TIGR00079">
    <property type="entry name" value="pept_deformyl"/>
    <property type="match status" value="1"/>
</dbReference>
<dbReference type="HAMAP" id="MF_00163">
    <property type="entry name" value="Pep_deformylase"/>
    <property type="match status" value="1"/>
</dbReference>
<dbReference type="AlphaFoldDB" id="A0A6J6BBM9"/>